<feature type="region of interest" description="Disordered" evidence="1">
    <location>
        <begin position="83"/>
        <end position="109"/>
    </location>
</feature>
<proteinExistence type="predicted"/>
<comment type="caution">
    <text evidence="2">The sequence shown here is derived from an EMBL/GenBank/DDBJ whole genome shotgun (WGS) entry which is preliminary data.</text>
</comment>
<feature type="region of interest" description="Disordered" evidence="1">
    <location>
        <begin position="122"/>
        <end position="148"/>
    </location>
</feature>
<reference evidence="2 3" key="1">
    <citation type="journal article" date="2019" name="Genome Biol. Evol.">
        <title>Insights into the evolution of the New World diploid cottons (Gossypium, subgenus Houzingenia) based on genome sequencing.</title>
        <authorList>
            <person name="Grover C.E."/>
            <person name="Arick M.A. 2nd"/>
            <person name="Thrash A."/>
            <person name="Conover J.L."/>
            <person name="Sanders W.S."/>
            <person name="Peterson D.G."/>
            <person name="Frelichowski J.E."/>
            <person name="Scheffler J.A."/>
            <person name="Scheffler B.E."/>
            <person name="Wendel J.F."/>
        </authorList>
    </citation>
    <scope>NUCLEOTIDE SEQUENCE [LARGE SCALE GENOMIC DNA]</scope>
    <source>
        <strain evidence="2">157</strain>
        <tissue evidence="2">Leaf</tissue>
    </source>
</reference>
<dbReference type="PANTHER" id="PTHR35726:SF4">
    <property type="entry name" value="GLUTAMIC ACID-RICH PROTEIN-LIKE"/>
    <property type="match status" value="1"/>
</dbReference>
<feature type="compositionally biased region" description="Acidic residues" evidence="1">
    <location>
        <begin position="85"/>
        <end position="102"/>
    </location>
</feature>
<feature type="region of interest" description="Disordered" evidence="1">
    <location>
        <begin position="22"/>
        <end position="61"/>
    </location>
</feature>
<feature type="compositionally biased region" description="Basic and acidic residues" evidence="1">
    <location>
        <begin position="122"/>
        <end position="132"/>
    </location>
</feature>
<dbReference type="AlphaFoldDB" id="A0A7J8LNV2"/>
<dbReference type="EMBL" id="JABEZX010000004">
    <property type="protein sequence ID" value="MBA0554108.1"/>
    <property type="molecule type" value="Genomic_DNA"/>
</dbReference>
<evidence type="ECO:0000313" key="2">
    <source>
        <dbReference type="EMBL" id="MBA0554108.1"/>
    </source>
</evidence>
<name>A0A7J8LNV2_9ROSI</name>
<protein>
    <submittedName>
        <fullName evidence="2">Uncharacterized protein</fullName>
    </submittedName>
</protein>
<evidence type="ECO:0000313" key="3">
    <source>
        <dbReference type="Proteomes" id="UP000593572"/>
    </source>
</evidence>
<dbReference type="Proteomes" id="UP000593572">
    <property type="component" value="Unassembled WGS sequence"/>
</dbReference>
<dbReference type="PANTHER" id="PTHR35726">
    <property type="entry name" value="GLUTAMIC ACID-RICH PROTEIN-LIKE"/>
    <property type="match status" value="1"/>
</dbReference>
<organism evidence="2 3">
    <name type="scientific">Gossypium lobatum</name>
    <dbReference type="NCBI Taxonomy" id="34289"/>
    <lineage>
        <taxon>Eukaryota</taxon>
        <taxon>Viridiplantae</taxon>
        <taxon>Streptophyta</taxon>
        <taxon>Embryophyta</taxon>
        <taxon>Tracheophyta</taxon>
        <taxon>Spermatophyta</taxon>
        <taxon>Magnoliopsida</taxon>
        <taxon>eudicotyledons</taxon>
        <taxon>Gunneridae</taxon>
        <taxon>Pentapetalae</taxon>
        <taxon>rosids</taxon>
        <taxon>malvids</taxon>
        <taxon>Malvales</taxon>
        <taxon>Malvaceae</taxon>
        <taxon>Malvoideae</taxon>
        <taxon>Gossypium</taxon>
    </lineage>
</organism>
<feature type="compositionally biased region" description="Acidic residues" evidence="1">
    <location>
        <begin position="43"/>
        <end position="54"/>
    </location>
</feature>
<sequence>MGIRRRRSKAVDVSSFLLFEATGDSESGCSSDPAMVDISHDDGGDDDDDDDDAESCSCDTAPDVVHGVREIGGSLKNKFANVVEGVDDEDDDDDDDDDDDGVVEQKEVQLYKKGCRDDERIKGVGVGKEKKSSSSAENSSETMNEMEKNRLFWETCLAS</sequence>
<accession>A0A7J8LNV2</accession>
<evidence type="ECO:0000256" key="1">
    <source>
        <dbReference type="SAM" id="MobiDB-lite"/>
    </source>
</evidence>
<keyword evidence="3" id="KW-1185">Reference proteome</keyword>
<gene>
    <name evidence="2" type="ORF">Golob_013233</name>
</gene>
<feature type="compositionally biased region" description="Low complexity" evidence="1">
    <location>
        <begin position="133"/>
        <end position="143"/>
    </location>
</feature>